<gene>
    <name evidence="3" type="ORF">RFM51_17190</name>
</gene>
<sequence>MLFAVHCLDHAEALPRRLANYDAHKAYLAAGSVATVISGPLVAADGTTMIGSLFVFSADSIEEVKAFNAADPFNAANVWQSVSINPFLLRVDNRG</sequence>
<dbReference type="RefSeq" id="WP_320215285.1">
    <property type="nucleotide sequence ID" value="NZ_JAVIIS010000023.1"/>
</dbReference>
<comment type="caution">
    <text evidence="3">The sequence shown here is derived from an EMBL/GenBank/DDBJ whole genome shotgun (WGS) entry which is preliminary data.</text>
</comment>
<name>A0ABU4WZ56_9HYPH</name>
<dbReference type="Proteomes" id="UP001272097">
    <property type="component" value="Unassembled WGS sequence"/>
</dbReference>
<accession>A0ABU4WZ56</accession>
<dbReference type="PANTHER" id="PTHR33606:SF3">
    <property type="entry name" value="PROTEIN YCII"/>
    <property type="match status" value="1"/>
</dbReference>
<proteinExistence type="inferred from homology"/>
<dbReference type="InterPro" id="IPR051807">
    <property type="entry name" value="Sec-metab_biosynth-assoc"/>
</dbReference>
<evidence type="ECO:0000313" key="3">
    <source>
        <dbReference type="EMBL" id="MDX8441330.1"/>
    </source>
</evidence>
<protein>
    <submittedName>
        <fullName evidence="3">YciI family protein</fullName>
    </submittedName>
</protein>
<organism evidence="3 4">
    <name type="scientific">Mesorhizobium australafricanum</name>
    <dbReference type="NCBI Taxonomy" id="3072311"/>
    <lineage>
        <taxon>Bacteria</taxon>
        <taxon>Pseudomonadati</taxon>
        <taxon>Pseudomonadota</taxon>
        <taxon>Alphaproteobacteria</taxon>
        <taxon>Hyphomicrobiales</taxon>
        <taxon>Phyllobacteriaceae</taxon>
        <taxon>Mesorhizobium</taxon>
    </lineage>
</organism>
<dbReference type="PANTHER" id="PTHR33606">
    <property type="entry name" value="PROTEIN YCII"/>
    <property type="match status" value="1"/>
</dbReference>
<keyword evidence="4" id="KW-1185">Reference proteome</keyword>
<dbReference type="Gene3D" id="3.30.70.1060">
    <property type="entry name" value="Dimeric alpha+beta barrel"/>
    <property type="match status" value="1"/>
</dbReference>
<dbReference type="InterPro" id="IPR005545">
    <property type="entry name" value="YCII"/>
</dbReference>
<dbReference type="InterPro" id="IPR011008">
    <property type="entry name" value="Dimeric_a/b-barrel"/>
</dbReference>
<evidence type="ECO:0000256" key="1">
    <source>
        <dbReference type="ARBA" id="ARBA00007689"/>
    </source>
</evidence>
<evidence type="ECO:0000259" key="2">
    <source>
        <dbReference type="Pfam" id="PF03795"/>
    </source>
</evidence>
<comment type="similarity">
    <text evidence="1">Belongs to the YciI family.</text>
</comment>
<evidence type="ECO:0000313" key="4">
    <source>
        <dbReference type="Proteomes" id="UP001272097"/>
    </source>
</evidence>
<dbReference type="Pfam" id="PF03795">
    <property type="entry name" value="YCII"/>
    <property type="match status" value="1"/>
</dbReference>
<dbReference type="EMBL" id="JAVIIS010000023">
    <property type="protein sequence ID" value="MDX8441330.1"/>
    <property type="molecule type" value="Genomic_DNA"/>
</dbReference>
<reference evidence="3 4" key="1">
    <citation type="submission" date="2023-08" db="EMBL/GenBank/DDBJ databases">
        <title>Implementing the SeqCode for naming new Mesorhizobium species isolated from Vachellia karroo root nodules.</title>
        <authorList>
            <person name="Van Lill M."/>
        </authorList>
    </citation>
    <scope>NUCLEOTIDE SEQUENCE [LARGE SCALE GENOMIC DNA]</scope>
    <source>
        <strain evidence="3 4">VK3E</strain>
    </source>
</reference>
<dbReference type="SUPFAM" id="SSF54909">
    <property type="entry name" value="Dimeric alpha+beta barrel"/>
    <property type="match status" value="1"/>
</dbReference>
<feature type="domain" description="YCII-related" evidence="2">
    <location>
        <begin position="1"/>
        <end position="87"/>
    </location>
</feature>